<evidence type="ECO:0000313" key="3">
    <source>
        <dbReference type="Proteomes" id="UP000693672"/>
    </source>
</evidence>
<keyword evidence="1" id="KW-1133">Transmembrane helix</keyword>
<reference evidence="2" key="1">
    <citation type="submission" date="2021-06" db="EMBL/GenBank/DDBJ databases">
        <authorList>
            <person name="Criscuolo A."/>
        </authorList>
    </citation>
    <scope>NUCLEOTIDE SEQUENCE</scope>
    <source>
        <strain evidence="2">CIP111600</strain>
    </source>
</reference>
<proteinExistence type="predicted"/>
<evidence type="ECO:0000256" key="1">
    <source>
        <dbReference type="SAM" id="Phobius"/>
    </source>
</evidence>
<evidence type="ECO:0008006" key="4">
    <source>
        <dbReference type="Google" id="ProtNLM"/>
    </source>
</evidence>
<protein>
    <recommendedName>
        <fullName evidence="4">DoxX family membrane protein</fullName>
    </recommendedName>
</protein>
<gene>
    <name evidence="2" type="ORF">PAESOLCIP111_03851</name>
</gene>
<feature type="transmembrane region" description="Helical" evidence="1">
    <location>
        <begin position="67"/>
        <end position="89"/>
    </location>
</feature>
<dbReference type="AlphaFoldDB" id="A0A916K393"/>
<comment type="caution">
    <text evidence="2">The sequence shown here is derived from an EMBL/GenBank/DDBJ whole genome shotgun (WGS) entry which is preliminary data.</text>
</comment>
<dbReference type="Proteomes" id="UP000693672">
    <property type="component" value="Unassembled WGS sequence"/>
</dbReference>
<evidence type="ECO:0000313" key="2">
    <source>
        <dbReference type="EMBL" id="CAG7637519.1"/>
    </source>
</evidence>
<keyword evidence="1" id="KW-0812">Transmembrane</keyword>
<keyword evidence="3" id="KW-1185">Reference proteome</keyword>
<feature type="transmembrane region" description="Helical" evidence="1">
    <location>
        <begin position="95"/>
        <end position="116"/>
    </location>
</feature>
<feature type="transmembrane region" description="Helical" evidence="1">
    <location>
        <begin position="35"/>
        <end position="55"/>
    </location>
</feature>
<keyword evidence="1" id="KW-0472">Membrane</keyword>
<accession>A0A916K393</accession>
<dbReference type="EMBL" id="CAJVAS010000018">
    <property type="protein sequence ID" value="CAG7637519.1"/>
    <property type="molecule type" value="Genomic_DNA"/>
</dbReference>
<sequence length="117" mass="12671">MSGHEEGFRITLVAVTLVILTAGDAGIHRLHPWPVALRGGLAAIFLLTGSVHFAYIRTELIRMVPPIMLYPDLIVTITGALEWAGAIGLLWRLTILWAAGGLSLLLIVMFPANVYIA</sequence>
<dbReference type="RefSeq" id="WP_218093592.1">
    <property type="nucleotide sequence ID" value="NZ_CAJVAS010000018.1"/>
</dbReference>
<organism evidence="2 3">
    <name type="scientific">Paenibacillus solanacearum</name>
    <dbReference type="NCBI Taxonomy" id="2048548"/>
    <lineage>
        <taxon>Bacteria</taxon>
        <taxon>Bacillati</taxon>
        <taxon>Bacillota</taxon>
        <taxon>Bacilli</taxon>
        <taxon>Bacillales</taxon>
        <taxon>Paenibacillaceae</taxon>
        <taxon>Paenibacillus</taxon>
    </lineage>
</organism>
<name>A0A916K393_9BACL</name>